<sequence>MTDTLFADVSYYQPPVDDSYPYEVFSFRSNDGTFQDPNFAANYHWSTSAVDSGRLAFFIVYLYLRPNWLDTVNTHRSMVSALGGPHPKMVAMLDVESGGNPPGDGSDWINRSYWNLADWLGNPERVIGYANPTDFYNMWPVRPDGLRVVAAGYGYNPDLPGKIAHQYTDGNGYGGGLPEGCPPFGNCDMNSADGLDAHQFAAACGVGSPAPEPTLTQADIDAIAEAVAGKMLTPKWFAEFMVSYIGPMGSDAKDIREQLLGGRNTGENDGYPQGGFRTLYDLVAAIAAHTGVPETTDIKAGPESV</sequence>
<evidence type="ECO:0000313" key="1">
    <source>
        <dbReference type="EMBL" id="QIS15445.1"/>
    </source>
</evidence>
<dbReference type="KEGG" id="nah:F5544_38095"/>
<dbReference type="AlphaFoldDB" id="A0A6G9YQ66"/>
<dbReference type="RefSeq" id="WP_238846881.1">
    <property type="nucleotide sequence ID" value="NZ_CP046172.1"/>
</dbReference>
<reference evidence="1 2" key="1">
    <citation type="journal article" date="2019" name="ACS Chem. Biol.">
        <title>Identification and Mobilization of a Cryptic Antibiotic Biosynthesis Gene Locus from a Human-Pathogenic Nocardia Isolate.</title>
        <authorList>
            <person name="Herisse M."/>
            <person name="Ishida K."/>
            <person name="Porter J.L."/>
            <person name="Howden B."/>
            <person name="Hertweck C."/>
            <person name="Stinear T.P."/>
            <person name="Pidot S.J."/>
        </authorList>
    </citation>
    <scope>NUCLEOTIDE SEQUENCE [LARGE SCALE GENOMIC DNA]</scope>
    <source>
        <strain evidence="1 2">AUSMDU00012717</strain>
    </source>
</reference>
<organism evidence="1 2">
    <name type="scientific">Nocardia arthritidis</name>
    <dbReference type="NCBI Taxonomy" id="228602"/>
    <lineage>
        <taxon>Bacteria</taxon>
        <taxon>Bacillati</taxon>
        <taxon>Actinomycetota</taxon>
        <taxon>Actinomycetes</taxon>
        <taxon>Mycobacteriales</taxon>
        <taxon>Nocardiaceae</taxon>
        <taxon>Nocardia</taxon>
    </lineage>
</organism>
<proteinExistence type="predicted"/>
<gene>
    <name evidence="1" type="ORF">F5544_38095</name>
</gene>
<keyword evidence="2" id="KW-1185">Reference proteome</keyword>
<dbReference type="Proteomes" id="UP000503540">
    <property type="component" value="Chromosome"/>
</dbReference>
<dbReference type="EMBL" id="CP046172">
    <property type="protein sequence ID" value="QIS15445.1"/>
    <property type="molecule type" value="Genomic_DNA"/>
</dbReference>
<dbReference type="SUPFAM" id="SSF51445">
    <property type="entry name" value="(Trans)glycosidases"/>
    <property type="match status" value="1"/>
</dbReference>
<protein>
    <submittedName>
        <fullName evidence="1">Uncharacterized protein</fullName>
    </submittedName>
</protein>
<dbReference type="Gene3D" id="3.20.20.80">
    <property type="entry name" value="Glycosidases"/>
    <property type="match status" value="1"/>
</dbReference>
<name>A0A6G9YQ66_9NOCA</name>
<evidence type="ECO:0000313" key="2">
    <source>
        <dbReference type="Proteomes" id="UP000503540"/>
    </source>
</evidence>
<accession>A0A6G9YQ66</accession>
<dbReference type="InterPro" id="IPR017853">
    <property type="entry name" value="GH"/>
</dbReference>